<feature type="region of interest" description="Disordered" evidence="1">
    <location>
        <begin position="224"/>
        <end position="251"/>
    </location>
</feature>
<comment type="caution">
    <text evidence="2">The sequence shown here is derived from an EMBL/GenBank/DDBJ whole genome shotgun (WGS) entry which is preliminary data.</text>
</comment>
<proteinExistence type="predicted"/>
<dbReference type="Proteomes" id="UP000179734">
    <property type="component" value="Unassembled WGS sequence"/>
</dbReference>
<keyword evidence="3" id="KW-1185">Reference proteome</keyword>
<accession>A0A1S1NG35</accession>
<evidence type="ECO:0000313" key="2">
    <source>
        <dbReference type="EMBL" id="OHU97445.1"/>
    </source>
</evidence>
<protein>
    <submittedName>
        <fullName evidence="2">Uncharacterized protein</fullName>
    </submittedName>
</protein>
<reference evidence="2 3" key="1">
    <citation type="submission" date="2016-10" db="EMBL/GenBank/DDBJ databases">
        <title>Genome sequence of Mycobacterium talmonii.</title>
        <authorList>
            <person name="Greninger A.L."/>
            <person name="Elliott B."/>
            <person name="Vasireddy S."/>
            <person name="Vasireddy R."/>
        </authorList>
    </citation>
    <scope>NUCLEOTIDE SEQUENCE [LARGE SCALE GENOMIC DNA]</scope>
    <source>
        <strain evidence="3">NE-TNMC-100812</strain>
    </source>
</reference>
<evidence type="ECO:0000256" key="1">
    <source>
        <dbReference type="SAM" id="MobiDB-lite"/>
    </source>
</evidence>
<evidence type="ECO:0000313" key="3">
    <source>
        <dbReference type="Proteomes" id="UP000179734"/>
    </source>
</evidence>
<sequence>MTVPEPTSPGNGEALAAIAAITGQSVPGATEIFCAIKDSAPDQTPASAADISKAVGRLCTRIGLAPALDQQVRERHIRALRELAAEKATSLTRGDLHAWDQTLRGTPEKIPTLERESVALPQMPEHQQAMWATLLDFEETDPPPWVLVGGQMTALHLTEHAITVHRPTDDGDVVVGVWTRRDALRSTTSYLTDNGFTESPTSDGYGYRFIRDRTTIDVMLPEGLDRQRRYPKTSSGRPGLAAPGGNQALTRAERVPVNLNGREGYIRRPTLLGSLVVKARAWVVDSRNPERHAQDLVALSAVALRDPRSVISQARPDDRRAIRIALQHLPAGNRLLRAAEDPVAVHAFLSRLAQPPG</sequence>
<organism evidence="2 3">
    <name type="scientific">Mycobacterium talmoniae</name>
    <dbReference type="NCBI Taxonomy" id="1858794"/>
    <lineage>
        <taxon>Bacteria</taxon>
        <taxon>Bacillati</taxon>
        <taxon>Actinomycetota</taxon>
        <taxon>Actinomycetes</taxon>
        <taxon>Mycobacteriales</taxon>
        <taxon>Mycobacteriaceae</taxon>
        <taxon>Mycobacterium</taxon>
    </lineage>
</organism>
<name>A0A1S1NG35_9MYCO</name>
<gene>
    <name evidence="2" type="ORF">BKN37_21890</name>
</gene>
<dbReference type="EMBL" id="MLQM01000163">
    <property type="protein sequence ID" value="OHU97445.1"/>
    <property type="molecule type" value="Genomic_DNA"/>
</dbReference>
<dbReference type="AlphaFoldDB" id="A0A1S1NG35"/>